<keyword evidence="2" id="KW-1185">Reference proteome</keyword>
<sequence>MNKALLIRAINGIFDANNVGSVTAMKTGVAVTNAKNELMYWHEEQDVEKAQLLANLLSDAVMDRLEGGDGKVDFKEHGLV</sequence>
<comment type="caution">
    <text evidence="1">The sequence shown here is derived from an EMBL/GenBank/DDBJ whole genome shotgun (WGS) entry which is preliminary data.</text>
</comment>
<gene>
    <name evidence="1" type="ORF">WNY58_09185</name>
</gene>
<accession>A0ABU9TS63</accession>
<dbReference type="EMBL" id="JBBMRA010000007">
    <property type="protein sequence ID" value="MEM5536563.1"/>
    <property type="molecule type" value="Genomic_DNA"/>
</dbReference>
<proteinExistence type="predicted"/>
<dbReference type="Proteomes" id="UP001449225">
    <property type="component" value="Unassembled WGS sequence"/>
</dbReference>
<name>A0ABU9TS63_9GAMM</name>
<reference evidence="1 2" key="1">
    <citation type="submission" date="2024-03" db="EMBL/GenBank/DDBJ databases">
        <title>Community enrichment and isolation of bacterial strains for fucoidan degradation.</title>
        <authorList>
            <person name="Sichert A."/>
        </authorList>
    </citation>
    <scope>NUCLEOTIDE SEQUENCE [LARGE SCALE GENOMIC DNA]</scope>
    <source>
        <strain evidence="1 2">AS76</strain>
    </source>
</reference>
<organism evidence="1 2">
    <name type="scientific">Neptuniibacter pectenicola</name>
    <dbReference type="NCBI Taxonomy" id="1806669"/>
    <lineage>
        <taxon>Bacteria</taxon>
        <taxon>Pseudomonadati</taxon>
        <taxon>Pseudomonadota</taxon>
        <taxon>Gammaproteobacteria</taxon>
        <taxon>Oceanospirillales</taxon>
        <taxon>Oceanospirillaceae</taxon>
        <taxon>Neptuniibacter</taxon>
    </lineage>
</organism>
<protein>
    <submittedName>
        <fullName evidence="1">Uncharacterized protein</fullName>
    </submittedName>
</protein>
<evidence type="ECO:0000313" key="1">
    <source>
        <dbReference type="EMBL" id="MEM5536563.1"/>
    </source>
</evidence>
<dbReference type="RefSeq" id="WP_342854365.1">
    <property type="nucleotide sequence ID" value="NZ_JBBMRA010000007.1"/>
</dbReference>
<evidence type="ECO:0000313" key="2">
    <source>
        <dbReference type="Proteomes" id="UP001449225"/>
    </source>
</evidence>